<protein>
    <recommendedName>
        <fullName evidence="8">Major facilitator superfamily (MFS) profile domain-containing protein</fullName>
    </recommendedName>
</protein>
<dbReference type="Gene3D" id="1.20.1250.20">
    <property type="entry name" value="MFS general substrate transporter like domains"/>
    <property type="match status" value="1"/>
</dbReference>
<organism evidence="9 10">
    <name type="scientific">Cuscuta epithymum</name>
    <dbReference type="NCBI Taxonomy" id="186058"/>
    <lineage>
        <taxon>Eukaryota</taxon>
        <taxon>Viridiplantae</taxon>
        <taxon>Streptophyta</taxon>
        <taxon>Embryophyta</taxon>
        <taxon>Tracheophyta</taxon>
        <taxon>Spermatophyta</taxon>
        <taxon>Magnoliopsida</taxon>
        <taxon>eudicotyledons</taxon>
        <taxon>Gunneridae</taxon>
        <taxon>Pentapetalae</taxon>
        <taxon>asterids</taxon>
        <taxon>lamiids</taxon>
        <taxon>Solanales</taxon>
        <taxon>Convolvulaceae</taxon>
        <taxon>Cuscuteae</taxon>
        <taxon>Cuscuta</taxon>
        <taxon>Cuscuta subgen. Cuscuta</taxon>
    </lineage>
</organism>
<accession>A0AAV0CDR3</accession>
<keyword evidence="10" id="KW-1185">Reference proteome</keyword>
<proteinExistence type="inferred from homology"/>
<keyword evidence="5 7" id="KW-0472">Membrane</keyword>
<evidence type="ECO:0000313" key="9">
    <source>
        <dbReference type="EMBL" id="CAH9073403.1"/>
    </source>
</evidence>
<sequence length="453" mass="49209">MEKVPTGLSHLFMTAFLSCFSAAMVIPAITDITMSAVCPGKDECSLAIYLSGIQHAIIGLGSLVIMPLVGNLSDIYGRKIMLTIPLALSIFPLVIMAYSRSKYYFYAYYILRTLIAMVCDGSVQCIALAYVADNVSECRRGSAFGIMSGIVSTAFVCGNLSARFLSTAFTFQIAALMAIIALLYMRTFLRESLVKDVISINVTETHCLLEKAHKKSMQVRNLPSFSDALLLLRMSPTISRAAIVSVLINVADIGLQASLLYYLKAQFHFDKNQFADLMIIGGVAGAVSQLVLLPLLVPAVGEEKLLSIGLFFSSIHMFLYSIAWTYWVPYVAALISVVSIFAMPCLRSIVSKQIGRNEQVTSSPQYLLCPFQGKVQGCISGLCSLANVVSPLAFSPLTATFLSDDAPFHFPGFSILVAGLFAMLAFTQSMMIRTTLPVDTCTLSSHQNVEALV</sequence>
<feature type="transmembrane region" description="Helical" evidence="7">
    <location>
        <begin position="105"/>
        <end position="131"/>
    </location>
</feature>
<evidence type="ECO:0000259" key="8">
    <source>
        <dbReference type="PROSITE" id="PS50850"/>
    </source>
</evidence>
<dbReference type="PROSITE" id="PS51257">
    <property type="entry name" value="PROKAR_LIPOPROTEIN"/>
    <property type="match status" value="1"/>
</dbReference>
<dbReference type="PROSITE" id="PS50850">
    <property type="entry name" value="MFS"/>
    <property type="match status" value="1"/>
</dbReference>
<reference evidence="9" key="1">
    <citation type="submission" date="2022-07" db="EMBL/GenBank/DDBJ databases">
        <authorList>
            <person name="Macas J."/>
            <person name="Novak P."/>
            <person name="Neumann P."/>
        </authorList>
    </citation>
    <scope>NUCLEOTIDE SEQUENCE</scope>
</reference>
<comment type="similarity">
    <text evidence="6">Belongs to the major facilitator superfamily. Phosphate:H(+) symporter (TC 2.A.1.9) family.</text>
</comment>
<keyword evidence="3 7" id="KW-0812">Transmembrane</keyword>
<feature type="transmembrane region" description="Helical" evidence="7">
    <location>
        <begin position="143"/>
        <end position="162"/>
    </location>
</feature>
<dbReference type="InterPro" id="IPR020846">
    <property type="entry name" value="MFS_dom"/>
</dbReference>
<feature type="transmembrane region" description="Helical" evidence="7">
    <location>
        <begin position="330"/>
        <end position="350"/>
    </location>
</feature>
<evidence type="ECO:0000256" key="1">
    <source>
        <dbReference type="ARBA" id="ARBA00004141"/>
    </source>
</evidence>
<evidence type="ECO:0000256" key="2">
    <source>
        <dbReference type="ARBA" id="ARBA00022448"/>
    </source>
</evidence>
<dbReference type="EMBL" id="CAMAPF010000024">
    <property type="protein sequence ID" value="CAH9073403.1"/>
    <property type="molecule type" value="Genomic_DNA"/>
</dbReference>
<dbReference type="GO" id="GO:0022857">
    <property type="term" value="F:transmembrane transporter activity"/>
    <property type="evidence" value="ECO:0007669"/>
    <property type="project" value="InterPro"/>
</dbReference>
<feature type="transmembrane region" description="Helical" evidence="7">
    <location>
        <begin position="274"/>
        <end position="293"/>
    </location>
</feature>
<dbReference type="PANTHER" id="PTHR23504:SF1">
    <property type="entry name" value="GH21943P-RELATED"/>
    <property type="match status" value="1"/>
</dbReference>
<feature type="transmembrane region" description="Helical" evidence="7">
    <location>
        <begin position="382"/>
        <end position="402"/>
    </location>
</feature>
<dbReference type="PANTHER" id="PTHR23504">
    <property type="entry name" value="MAJOR FACILITATOR SUPERFAMILY DOMAIN-CONTAINING PROTEIN 10"/>
    <property type="match status" value="1"/>
</dbReference>
<dbReference type="CDD" id="cd17330">
    <property type="entry name" value="MFS_SLC46_TetA_like"/>
    <property type="match status" value="1"/>
</dbReference>
<evidence type="ECO:0000256" key="5">
    <source>
        <dbReference type="ARBA" id="ARBA00023136"/>
    </source>
</evidence>
<feature type="transmembrane region" description="Helical" evidence="7">
    <location>
        <begin position="241"/>
        <end position="262"/>
    </location>
</feature>
<name>A0AAV0CDR3_9ASTE</name>
<evidence type="ECO:0000256" key="3">
    <source>
        <dbReference type="ARBA" id="ARBA00022692"/>
    </source>
</evidence>
<feature type="transmembrane region" description="Helical" evidence="7">
    <location>
        <begin position="46"/>
        <end position="68"/>
    </location>
</feature>
<evidence type="ECO:0000256" key="6">
    <source>
        <dbReference type="ARBA" id="ARBA00044504"/>
    </source>
</evidence>
<feature type="domain" description="Major facilitator superfamily (MFS) profile" evidence="8">
    <location>
        <begin position="7"/>
        <end position="430"/>
    </location>
</feature>
<feature type="transmembrane region" description="Helical" evidence="7">
    <location>
        <begin position="305"/>
        <end position="324"/>
    </location>
</feature>
<keyword evidence="4 7" id="KW-1133">Transmembrane helix</keyword>
<dbReference type="GO" id="GO:0016020">
    <property type="term" value="C:membrane"/>
    <property type="evidence" value="ECO:0007669"/>
    <property type="project" value="UniProtKB-SubCell"/>
</dbReference>
<gene>
    <name evidence="9" type="ORF">CEPIT_LOCUS4598</name>
</gene>
<comment type="subcellular location">
    <subcellularLocation>
        <location evidence="1">Membrane</location>
        <topology evidence="1">Multi-pass membrane protein</topology>
    </subcellularLocation>
</comment>
<keyword evidence="2" id="KW-0813">Transport</keyword>
<dbReference type="InterPro" id="IPR036259">
    <property type="entry name" value="MFS_trans_sf"/>
</dbReference>
<feature type="transmembrane region" description="Helical" evidence="7">
    <location>
        <begin position="7"/>
        <end position="26"/>
    </location>
</feature>
<evidence type="ECO:0000256" key="4">
    <source>
        <dbReference type="ARBA" id="ARBA00022989"/>
    </source>
</evidence>
<dbReference type="SUPFAM" id="SSF103473">
    <property type="entry name" value="MFS general substrate transporter"/>
    <property type="match status" value="1"/>
</dbReference>
<dbReference type="AlphaFoldDB" id="A0AAV0CDR3"/>
<feature type="transmembrane region" description="Helical" evidence="7">
    <location>
        <begin position="80"/>
        <end position="99"/>
    </location>
</feature>
<dbReference type="Proteomes" id="UP001152523">
    <property type="component" value="Unassembled WGS sequence"/>
</dbReference>
<feature type="transmembrane region" description="Helical" evidence="7">
    <location>
        <begin position="408"/>
        <end position="426"/>
    </location>
</feature>
<evidence type="ECO:0000256" key="7">
    <source>
        <dbReference type="SAM" id="Phobius"/>
    </source>
</evidence>
<dbReference type="Pfam" id="PF07690">
    <property type="entry name" value="MFS_1"/>
    <property type="match status" value="1"/>
</dbReference>
<feature type="transmembrane region" description="Helical" evidence="7">
    <location>
        <begin position="168"/>
        <end position="185"/>
    </location>
</feature>
<dbReference type="InterPro" id="IPR011701">
    <property type="entry name" value="MFS"/>
</dbReference>
<comment type="caution">
    <text evidence="9">The sequence shown here is derived from an EMBL/GenBank/DDBJ whole genome shotgun (WGS) entry which is preliminary data.</text>
</comment>
<evidence type="ECO:0000313" key="10">
    <source>
        <dbReference type="Proteomes" id="UP001152523"/>
    </source>
</evidence>